<organism evidence="2 3">
    <name type="scientific">Phytophthora palmivora</name>
    <dbReference type="NCBI Taxonomy" id="4796"/>
    <lineage>
        <taxon>Eukaryota</taxon>
        <taxon>Sar</taxon>
        <taxon>Stramenopiles</taxon>
        <taxon>Oomycota</taxon>
        <taxon>Peronosporomycetes</taxon>
        <taxon>Peronosporales</taxon>
        <taxon>Peronosporaceae</taxon>
        <taxon>Phytophthora</taxon>
    </lineage>
</organism>
<feature type="compositionally biased region" description="Basic and acidic residues" evidence="1">
    <location>
        <begin position="230"/>
        <end position="241"/>
    </location>
</feature>
<feature type="compositionally biased region" description="Basic residues" evidence="1">
    <location>
        <begin position="26"/>
        <end position="35"/>
    </location>
</feature>
<name>A0A2P4YML2_9STRA</name>
<protein>
    <submittedName>
        <fullName evidence="2">Uncharacterized protein</fullName>
    </submittedName>
</protein>
<feature type="region of interest" description="Disordered" evidence="1">
    <location>
        <begin position="1"/>
        <end position="64"/>
    </location>
</feature>
<feature type="compositionally biased region" description="Polar residues" evidence="1">
    <location>
        <begin position="1"/>
        <end position="10"/>
    </location>
</feature>
<evidence type="ECO:0000313" key="2">
    <source>
        <dbReference type="EMBL" id="POM79047.1"/>
    </source>
</evidence>
<proteinExistence type="predicted"/>
<reference evidence="2 3" key="1">
    <citation type="journal article" date="2017" name="Genome Biol. Evol.">
        <title>Phytophthora megakarya and P. palmivora, closely related causal agents of cacao black pod rot, underwent increases in genome sizes and gene numbers by different mechanisms.</title>
        <authorList>
            <person name="Ali S.S."/>
            <person name="Shao J."/>
            <person name="Lary D.J."/>
            <person name="Kronmiller B."/>
            <person name="Shen D."/>
            <person name="Strem M.D."/>
            <person name="Amoako-Attah I."/>
            <person name="Akrofi A.Y."/>
            <person name="Begoude B.A."/>
            <person name="Ten Hoopen G.M."/>
            <person name="Coulibaly K."/>
            <person name="Kebe B.I."/>
            <person name="Melnick R.L."/>
            <person name="Guiltinan M.J."/>
            <person name="Tyler B.M."/>
            <person name="Meinhardt L.W."/>
            <person name="Bailey B.A."/>
        </authorList>
    </citation>
    <scope>NUCLEOTIDE SEQUENCE [LARGE SCALE GENOMIC DNA]</scope>
    <source>
        <strain evidence="3">sbr112.9</strain>
    </source>
</reference>
<gene>
    <name evidence="2" type="ORF">PHPALM_3347</name>
</gene>
<sequence>MEGSRQQPKSSTHDECGYGSINPGTLHHKAVKKPRTTYAPAISTAFGSQPGAGLPAPTSSVTRGIPATSQAGVASQSAAAFGRSAPYGSGALRSDQGGQEELSHVFEYEAPSQPLHSGPSTSGRDFVGFLLSEEVRQLRDRVYAIKIALGLGPGGQAAAQAGKPGALEVLRQDVDTLGREPRELHGRVGRRVPASAPVFHSRAPTPATSVAQRTQPRFEKMGSHLGLPPSEEKDPADRDTS</sequence>
<comment type="caution">
    <text evidence="2">The sequence shown here is derived from an EMBL/GenBank/DDBJ whole genome shotgun (WGS) entry which is preliminary data.</text>
</comment>
<dbReference type="AlphaFoldDB" id="A0A2P4YML2"/>
<accession>A0A2P4YML2</accession>
<dbReference type="Proteomes" id="UP000237271">
    <property type="component" value="Unassembled WGS sequence"/>
</dbReference>
<feature type="compositionally biased region" description="Polar residues" evidence="1">
    <location>
        <begin position="206"/>
        <end position="215"/>
    </location>
</feature>
<keyword evidence="3" id="KW-1185">Reference proteome</keyword>
<evidence type="ECO:0000313" key="3">
    <source>
        <dbReference type="Proteomes" id="UP000237271"/>
    </source>
</evidence>
<evidence type="ECO:0000256" key="1">
    <source>
        <dbReference type="SAM" id="MobiDB-lite"/>
    </source>
</evidence>
<feature type="region of interest" description="Disordered" evidence="1">
    <location>
        <begin position="178"/>
        <end position="241"/>
    </location>
</feature>
<dbReference type="EMBL" id="NCKW01001849">
    <property type="protein sequence ID" value="POM79047.1"/>
    <property type="molecule type" value="Genomic_DNA"/>
</dbReference>